<gene>
    <name evidence="2" type="ORF">DCP75_08020</name>
</gene>
<dbReference type="STRING" id="1121937.GCA_000423125_02166"/>
<keyword evidence="1" id="KW-0812">Transmembrane</keyword>
<evidence type="ECO:0000256" key="1">
    <source>
        <dbReference type="SAM" id="Phobius"/>
    </source>
</evidence>
<sequence>LQGTEVNAFLLTFTVGELLDPVNDLIERFSAVMMVALGALALQKILLVVVSHISFNILLTLLGAVGLVSALWGTPRQAAIAWRIFLVMAVLRFALVLVVLANGWVDTVFLKDNEAAQYQAVQGFHGELDAASSLADGSARGLNALDVRQRIKALGDQVSEFAASLINLLMSLVLKSILLPLGFFYLVLGLLRRLLNFFD</sequence>
<keyword evidence="1" id="KW-0472">Membrane</keyword>
<evidence type="ECO:0000313" key="2">
    <source>
        <dbReference type="EMBL" id="HAN27653.1"/>
    </source>
</evidence>
<dbReference type="AlphaFoldDB" id="A0A3C1KMG9"/>
<feature type="transmembrane region" description="Helical" evidence="1">
    <location>
        <begin position="84"/>
        <end position="105"/>
    </location>
</feature>
<proteinExistence type="predicted"/>
<feature type="transmembrane region" description="Helical" evidence="1">
    <location>
        <begin position="168"/>
        <end position="191"/>
    </location>
</feature>
<name>A0A3C1KMG9_9GAMM</name>
<accession>A0A3C1KMG9</accession>
<protein>
    <submittedName>
        <fullName evidence="2">Uncharacterized protein</fullName>
    </submittedName>
</protein>
<organism evidence="2 3">
    <name type="scientific">Haliea salexigens</name>
    <dbReference type="NCBI Taxonomy" id="287487"/>
    <lineage>
        <taxon>Bacteria</taxon>
        <taxon>Pseudomonadati</taxon>
        <taxon>Pseudomonadota</taxon>
        <taxon>Gammaproteobacteria</taxon>
        <taxon>Cellvibrionales</taxon>
        <taxon>Halieaceae</taxon>
        <taxon>Haliea</taxon>
    </lineage>
</organism>
<evidence type="ECO:0000313" key="3">
    <source>
        <dbReference type="Proteomes" id="UP000259273"/>
    </source>
</evidence>
<dbReference type="Proteomes" id="UP000259273">
    <property type="component" value="Unassembled WGS sequence"/>
</dbReference>
<keyword evidence="1" id="KW-1133">Transmembrane helix</keyword>
<reference evidence="2 3" key="1">
    <citation type="journal article" date="2018" name="Nat. Biotechnol.">
        <title>A standardized bacterial taxonomy based on genome phylogeny substantially revises the tree of life.</title>
        <authorList>
            <person name="Parks D.H."/>
            <person name="Chuvochina M."/>
            <person name="Waite D.W."/>
            <person name="Rinke C."/>
            <person name="Skarshewski A."/>
            <person name="Chaumeil P.A."/>
            <person name="Hugenholtz P."/>
        </authorList>
    </citation>
    <scope>NUCLEOTIDE SEQUENCE [LARGE SCALE GENOMIC DNA]</scope>
    <source>
        <strain evidence="2">UBA9158</strain>
    </source>
</reference>
<feature type="transmembrane region" description="Helical" evidence="1">
    <location>
        <begin position="53"/>
        <end position="72"/>
    </location>
</feature>
<dbReference type="EMBL" id="DMND01000108">
    <property type="protein sequence ID" value="HAN27653.1"/>
    <property type="molecule type" value="Genomic_DNA"/>
</dbReference>
<feature type="non-terminal residue" evidence="2">
    <location>
        <position position="1"/>
    </location>
</feature>
<comment type="caution">
    <text evidence="2">The sequence shown here is derived from an EMBL/GenBank/DDBJ whole genome shotgun (WGS) entry which is preliminary data.</text>
</comment>